<reference evidence="3" key="1">
    <citation type="submission" date="2023-07" db="EMBL/GenBank/DDBJ databases">
        <title>Shewanella mangrovi sp. nov., an acetaldehyde- degrading bacterium isolated from mangrove sediment.</title>
        <authorList>
            <person name="Liu Y."/>
        </authorList>
    </citation>
    <scope>NUCLEOTIDE SEQUENCE [LARGE SCALE GENOMIC DNA]</scope>
    <source>
        <strain evidence="3">C32</strain>
    </source>
</reference>
<keyword evidence="3" id="KW-1185">Reference proteome</keyword>
<gene>
    <name evidence="2" type="ORF">L9G74_06385</name>
</gene>
<dbReference type="EMBL" id="JAKOGG010000003">
    <property type="protein sequence ID" value="MCS4556061.1"/>
    <property type="molecule type" value="Genomic_DNA"/>
</dbReference>
<protein>
    <submittedName>
        <fullName evidence="2">Uncharacterized protein</fullName>
    </submittedName>
</protein>
<accession>A0ABT2FIC8</accession>
<keyword evidence="1" id="KW-0472">Membrane</keyword>
<evidence type="ECO:0000313" key="2">
    <source>
        <dbReference type="EMBL" id="MCS4556061.1"/>
    </source>
</evidence>
<evidence type="ECO:0000313" key="3">
    <source>
        <dbReference type="Proteomes" id="UP001201549"/>
    </source>
</evidence>
<evidence type="ECO:0000256" key="1">
    <source>
        <dbReference type="SAM" id="Phobius"/>
    </source>
</evidence>
<dbReference type="Proteomes" id="UP001201549">
    <property type="component" value="Unassembled WGS sequence"/>
</dbReference>
<proteinExistence type="predicted"/>
<sequence length="169" mass="18775">MIGIIALIIALVYLGALLLLSQILLWKMPAGGKKTMVSLLLLPLLAGLSFIDEIWARHQFQALCAEDNLLSYQADKVRGQAVSTKALIRKNISAAVPIVEHTRYWFLAGTDDIVITSKSYYAKGGWISRLIGFPEGSPPLLFNGTCSSKEYYTLFQKLNIQEINNKDDN</sequence>
<keyword evidence="1" id="KW-1133">Transmembrane helix</keyword>
<dbReference type="RefSeq" id="WP_238895465.1">
    <property type="nucleotide sequence ID" value="NZ_JAKOGG010000003.1"/>
</dbReference>
<name>A0ABT2FIC8_9GAMM</name>
<comment type="caution">
    <text evidence="2">The sequence shown here is derived from an EMBL/GenBank/DDBJ whole genome shotgun (WGS) entry which is preliminary data.</text>
</comment>
<keyword evidence="1" id="KW-0812">Transmembrane</keyword>
<feature type="transmembrane region" description="Helical" evidence="1">
    <location>
        <begin position="6"/>
        <end position="25"/>
    </location>
</feature>
<organism evidence="2 3">
    <name type="scientific">Shewanella electrica</name>
    <dbReference type="NCBI Taxonomy" id="515560"/>
    <lineage>
        <taxon>Bacteria</taxon>
        <taxon>Pseudomonadati</taxon>
        <taxon>Pseudomonadota</taxon>
        <taxon>Gammaproteobacteria</taxon>
        <taxon>Alteromonadales</taxon>
        <taxon>Shewanellaceae</taxon>
        <taxon>Shewanella</taxon>
    </lineage>
</organism>